<dbReference type="Gene3D" id="3.30.1120.90">
    <property type="entry name" value="Nucleosome assembly protein"/>
    <property type="match status" value="1"/>
</dbReference>
<feature type="region of interest" description="Disordered" evidence="4">
    <location>
        <begin position="1"/>
        <end position="23"/>
    </location>
</feature>
<dbReference type="AlphaFoldDB" id="A0A3Q0KQH9"/>
<evidence type="ECO:0000256" key="4">
    <source>
        <dbReference type="SAM" id="MobiDB-lite"/>
    </source>
</evidence>
<feature type="coiled-coil region" evidence="3">
    <location>
        <begin position="23"/>
        <end position="50"/>
    </location>
</feature>
<name>A0A3Q0KQH9_SCHMA</name>
<dbReference type="InterPro" id="IPR037231">
    <property type="entry name" value="NAP-like_sf"/>
</dbReference>
<dbReference type="Gene3D" id="1.20.5.1500">
    <property type="match status" value="1"/>
</dbReference>
<protein>
    <submittedName>
        <fullName evidence="5">Set, putative</fullName>
    </submittedName>
</protein>
<accession>A0A3Q0KQH9</accession>
<dbReference type="ExpressionAtlas" id="A0A3Q0KQH9">
    <property type="expression patterns" value="baseline"/>
</dbReference>
<comment type="similarity">
    <text evidence="1 2">Belongs to the nucleosome assembly protein (NAP) family.</text>
</comment>
<dbReference type="InParanoid" id="A0A3Q0KQH9"/>
<sequence length="126" mass="14530">MATQPKVPRPSNDTGADGELSSTNTLIDEIEEVQNAIDNLNEQASEEILKVEQKFNKMRQPHFEKRCELISKIPNFWLTTFINHPQLSDLLTSNDESVLKHLKKVEVQEFEDIKSGFRINFVGFNR</sequence>
<evidence type="ECO:0000313" key="5">
    <source>
        <dbReference type="WBParaSite" id="Smp_155060.2"/>
    </source>
</evidence>
<dbReference type="GO" id="GO:0006334">
    <property type="term" value="P:nucleosome assembly"/>
    <property type="evidence" value="ECO:0007669"/>
    <property type="project" value="InterPro"/>
</dbReference>
<organism evidence="5">
    <name type="scientific">Schistosoma mansoni</name>
    <name type="common">Blood fluke</name>
    <dbReference type="NCBI Taxonomy" id="6183"/>
    <lineage>
        <taxon>Eukaryota</taxon>
        <taxon>Metazoa</taxon>
        <taxon>Spiralia</taxon>
        <taxon>Lophotrochozoa</taxon>
        <taxon>Platyhelminthes</taxon>
        <taxon>Trematoda</taxon>
        <taxon>Digenea</taxon>
        <taxon>Strigeidida</taxon>
        <taxon>Schistosomatoidea</taxon>
        <taxon>Schistosomatidae</taxon>
        <taxon>Schistosoma</taxon>
    </lineage>
</organism>
<dbReference type="GO" id="GO:0005634">
    <property type="term" value="C:nucleus"/>
    <property type="evidence" value="ECO:0007669"/>
    <property type="project" value="InterPro"/>
</dbReference>
<dbReference type="WBParaSite" id="Smp_155060.2">
    <property type="protein sequence ID" value="Smp_155060.2"/>
    <property type="gene ID" value="Smp_155060"/>
</dbReference>
<dbReference type="Pfam" id="PF00956">
    <property type="entry name" value="NAP"/>
    <property type="match status" value="1"/>
</dbReference>
<dbReference type="STRING" id="6183.A0A3Q0KQH9"/>
<evidence type="ECO:0000256" key="3">
    <source>
        <dbReference type="SAM" id="Coils"/>
    </source>
</evidence>
<evidence type="ECO:0000256" key="2">
    <source>
        <dbReference type="RuleBase" id="RU003876"/>
    </source>
</evidence>
<reference evidence="5" key="1">
    <citation type="submission" date="2018-12" db="UniProtKB">
        <authorList>
            <consortium name="WormBaseParasite"/>
        </authorList>
    </citation>
    <scope>IDENTIFICATION</scope>
    <source>
        <strain evidence="5">Puerto Rican</strain>
    </source>
</reference>
<proteinExistence type="inferred from homology"/>
<dbReference type="PANTHER" id="PTHR11875">
    <property type="entry name" value="TESTIS-SPECIFIC Y-ENCODED PROTEIN"/>
    <property type="match status" value="1"/>
</dbReference>
<dbReference type="InterPro" id="IPR002164">
    <property type="entry name" value="NAP_family"/>
</dbReference>
<dbReference type="SUPFAM" id="SSF143113">
    <property type="entry name" value="NAP-like"/>
    <property type="match status" value="1"/>
</dbReference>
<evidence type="ECO:0000256" key="1">
    <source>
        <dbReference type="ARBA" id="ARBA00009947"/>
    </source>
</evidence>
<keyword evidence="3" id="KW-0175">Coiled coil</keyword>